<dbReference type="CDD" id="cd21631">
    <property type="entry name" value="RHH_CopG_NikR-like"/>
    <property type="match status" value="1"/>
</dbReference>
<gene>
    <name evidence="1" type="ORF">WDZ17_16070</name>
</gene>
<organism evidence="1 2">
    <name type="scientific">Pseudokineococcus basanitobsidens</name>
    <dbReference type="NCBI Taxonomy" id="1926649"/>
    <lineage>
        <taxon>Bacteria</taxon>
        <taxon>Bacillati</taxon>
        <taxon>Actinomycetota</taxon>
        <taxon>Actinomycetes</taxon>
        <taxon>Kineosporiales</taxon>
        <taxon>Kineosporiaceae</taxon>
        <taxon>Pseudokineococcus</taxon>
    </lineage>
</organism>
<keyword evidence="2" id="KW-1185">Reference proteome</keyword>
<protein>
    <submittedName>
        <fullName evidence="1">Type II toxin-antitoxin system VapB family antitoxin</fullName>
    </submittedName>
</protein>
<reference evidence="1 2" key="1">
    <citation type="journal article" date="2017" name="Int. J. Syst. Evol. Microbiol.">
        <title>Pseudokineococcus basanitobsidens sp. nov., isolated from volcanic rock.</title>
        <authorList>
            <person name="Lee D.W."/>
            <person name="Park M.Y."/>
            <person name="Kim J.J."/>
            <person name="Kim B.S."/>
        </authorList>
    </citation>
    <scope>NUCLEOTIDE SEQUENCE [LARGE SCALE GENOMIC DNA]</scope>
    <source>
        <strain evidence="1 2">DSM 103726</strain>
    </source>
</reference>
<name>A0ABU8RP28_9ACTN</name>
<dbReference type="EMBL" id="JBBIAA010000034">
    <property type="protein sequence ID" value="MEJ5946814.1"/>
    <property type="molecule type" value="Genomic_DNA"/>
</dbReference>
<dbReference type="Pfam" id="PF09957">
    <property type="entry name" value="VapB_antitoxin"/>
    <property type="match status" value="1"/>
</dbReference>
<evidence type="ECO:0000313" key="1">
    <source>
        <dbReference type="EMBL" id="MEJ5946814.1"/>
    </source>
</evidence>
<evidence type="ECO:0000313" key="2">
    <source>
        <dbReference type="Proteomes" id="UP001387100"/>
    </source>
</evidence>
<accession>A0ABU8RP28</accession>
<dbReference type="InterPro" id="IPR019239">
    <property type="entry name" value="VapB_antitoxin"/>
</dbReference>
<dbReference type="Proteomes" id="UP001387100">
    <property type="component" value="Unassembled WGS sequence"/>
</dbReference>
<sequence>MRTTLDLADELMAAVAARAGKKGRTAASIVEEALRSYLGAGRTADAIEPLPSWGSPDGRVLVDLGHRDAVRAALDGPA</sequence>
<proteinExistence type="predicted"/>
<comment type="caution">
    <text evidence="1">The sequence shown here is derived from an EMBL/GenBank/DDBJ whole genome shotgun (WGS) entry which is preliminary data.</text>
</comment>
<dbReference type="RefSeq" id="WP_339576194.1">
    <property type="nucleotide sequence ID" value="NZ_JBBIAA010000034.1"/>
</dbReference>